<organism evidence="2 3">
    <name type="scientific">Trichoderma harzianum</name>
    <name type="common">Hypocrea lixii</name>
    <dbReference type="NCBI Taxonomy" id="5544"/>
    <lineage>
        <taxon>Eukaryota</taxon>
        <taxon>Fungi</taxon>
        <taxon>Dikarya</taxon>
        <taxon>Ascomycota</taxon>
        <taxon>Pezizomycotina</taxon>
        <taxon>Sordariomycetes</taxon>
        <taxon>Hypocreomycetidae</taxon>
        <taxon>Hypocreales</taxon>
        <taxon>Hypocreaceae</taxon>
        <taxon>Trichoderma</taxon>
    </lineage>
</organism>
<accession>A0A0F9XCG1</accession>
<keyword evidence="1" id="KW-0472">Membrane</keyword>
<comment type="caution">
    <text evidence="2">The sequence shown here is derived from an EMBL/GenBank/DDBJ whole genome shotgun (WGS) entry which is preliminary data.</text>
</comment>
<keyword evidence="1" id="KW-1133">Transmembrane helix</keyword>
<name>A0A0F9XCG1_TRIHA</name>
<dbReference type="Proteomes" id="UP000034112">
    <property type="component" value="Unassembled WGS sequence"/>
</dbReference>
<gene>
    <name evidence="2" type="ORF">THAR02_05624</name>
</gene>
<protein>
    <submittedName>
        <fullName evidence="2">Uncharacterized protein</fullName>
    </submittedName>
</protein>
<dbReference type="OrthoDB" id="4870309at2759"/>
<sequence length="75" mass="8213">MFSTVVSQATRAAFSTSARTFKPADASISASARSWKNLSPQSRRYIAYGAATCLAVDGYLVYNYAPWIVGLEKRD</sequence>
<evidence type="ECO:0000256" key="1">
    <source>
        <dbReference type="SAM" id="Phobius"/>
    </source>
</evidence>
<dbReference type="AlphaFoldDB" id="A0A0F9XCG1"/>
<reference evidence="3" key="1">
    <citation type="journal article" date="2015" name="Genome Announc.">
        <title>Draft whole-genome sequence of the biocontrol agent Trichoderma harzianum T6776.</title>
        <authorList>
            <person name="Baroncelli R."/>
            <person name="Piaggeschi G."/>
            <person name="Fiorini L."/>
            <person name="Bertolini E."/>
            <person name="Zapparata A."/>
            <person name="Pe M.E."/>
            <person name="Sarrocco S."/>
            <person name="Vannacci G."/>
        </authorList>
    </citation>
    <scope>NUCLEOTIDE SEQUENCE [LARGE SCALE GENOMIC DNA]</scope>
    <source>
        <strain evidence="3">T6776</strain>
    </source>
</reference>
<keyword evidence="1" id="KW-0812">Transmembrane</keyword>
<feature type="transmembrane region" description="Helical" evidence="1">
    <location>
        <begin position="45"/>
        <end position="65"/>
    </location>
</feature>
<evidence type="ECO:0000313" key="3">
    <source>
        <dbReference type="Proteomes" id="UP000034112"/>
    </source>
</evidence>
<proteinExistence type="predicted"/>
<dbReference type="OMA" id="CVATDAF"/>
<evidence type="ECO:0000313" key="2">
    <source>
        <dbReference type="EMBL" id="KKP02260.1"/>
    </source>
</evidence>
<dbReference type="EMBL" id="JOKZ01000158">
    <property type="protein sequence ID" value="KKP02260.1"/>
    <property type="molecule type" value="Genomic_DNA"/>
</dbReference>